<proteinExistence type="predicted"/>
<dbReference type="Proteomes" id="UP001241747">
    <property type="component" value="Unassembled WGS sequence"/>
</dbReference>
<dbReference type="InterPro" id="IPR009964">
    <property type="entry name" value="DUF1491"/>
</dbReference>
<reference evidence="1 2" key="1">
    <citation type="submission" date="2023-07" db="EMBL/GenBank/DDBJ databases">
        <title>Genomic Encyclopedia of Type Strains, Phase IV (KMG-IV): sequencing the most valuable type-strain genomes for metagenomic binning, comparative biology and taxonomic classification.</title>
        <authorList>
            <person name="Goeker M."/>
        </authorList>
    </citation>
    <scope>NUCLEOTIDE SEQUENCE [LARGE SCALE GENOMIC DNA]</scope>
    <source>
        <strain evidence="1 2">DSM 3770</strain>
    </source>
</reference>
<dbReference type="Gene3D" id="3.40.1530.20">
    <property type="entry name" value="Protein of unknown function (DUF1491)"/>
    <property type="match status" value="1"/>
</dbReference>
<keyword evidence="2" id="KW-1185">Reference proteome</keyword>
<protein>
    <recommendedName>
        <fullName evidence="3">DUF1491 family protein</fullName>
    </recommendedName>
</protein>
<comment type="caution">
    <text evidence="1">The sequence shown here is derived from an EMBL/GenBank/DDBJ whole genome shotgun (WGS) entry which is preliminary data.</text>
</comment>
<organism evidence="1 2">
    <name type="scientific">Xanthobacter agilis</name>
    <dbReference type="NCBI Taxonomy" id="47492"/>
    <lineage>
        <taxon>Bacteria</taxon>
        <taxon>Pseudomonadati</taxon>
        <taxon>Pseudomonadota</taxon>
        <taxon>Alphaproteobacteria</taxon>
        <taxon>Hyphomicrobiales</taxon>
        <taxon>Xanthobacteraceae</taxon>
        <taxon>Xanthobacter</taxon>
    </lineage>
</organism>
<gene>
    <name evidence="1" type="ORF">QOZ94_002016</name>
</gene>
<accession>A0ABU0LDK5</accession>
<name>A0ABU0LDK5_XANAG</name>
<dbReference type="EMBL" id="JAUSVY010000004">
    <property type="protein sequence ID" value="MDQ0505220.1"/>
    <property type="molecule type" value="Genomic_DNA"/>
</dbReference>
<sequence>MRLKSGIFVSALLRRAQVEGAFGVVARRGSEEAGAVFVKVTPLDGTAALYGPAPQSAFDEDDPGDRKFCMLVPPGRPEAEADARMAKEIRFDPDLYLVAIEDRAGRHFLDLVTP</sequence>
<evidence type="ECO:0000313" key="2">
    <source>
        <dbReference type="Proteomes" id="UP001241747"/>
    </source>
</evidence>
<dbReference type="Pfam" id="PF07372">
    <property type="entry name" value="DUF1491"/>
    <property type="match status" value="1"/>
</dbReference>
<dbReference type="RefSeq" id="WP_237344400.1">
    <property type="nucleotide sequence ID" value="NZ_JABWGX010000004.1"/>
</dbReference>
<evidence type="ECO:0000313" key="1">
    <source>
        <dbReference type="EMBL" id="MDQ0505220.1"/>
    </source>
</evidence>
<evidence type="ECO:0008006" key="3">
    <source>
        <dbReference type="Google" id="ProtNLM"/>
    </source>
</evidence>